<gene>
    <name evidence="1" type="ORF">ACOC_LOCUS3968</name>
</gene>
<proteinExistence type="predicted"/>
<evidence type="ECO:0000313" key="2">
    <source>
        <dbReference type="Proteomes" id="UP000267027"/>
    </source>
</evidence>
<reference evidence="3" key="1">
    <citation type="submission" date="2017-02" db="UniProtKB">
        <authorList>
            <consortium name="WormBaseParasite"/>
        </authorList>
    </citation>
    <scope>IDENTIFICATION</scope>
</reference>
<evidence type="ECO:0000313" key="3">
    <source>
        <dbReference type="WBParaSite" id="ACOC_0000396701-mRNA-1"/>
    </source>
</evidence>
<accession>A0A0R3PHZ0</accession>
<reference evidence="1 2" key="2">
    <citation type="submission" date="2018-11" db="EMBL/GenBank/DDBJ databases">
        <authorList>
            <consortium name="Pathogen Informatics"/>
        </authorList>
    </citation>
    <scope>NUCLEOTIDE SEQUENCE [LARGE SCALE GENOMIC DNA]</scope>
    <source>
        <strain evidence="1 2">Costa Rica</strain>
    </source>
</reference>
<evidence type="ECO:0000313" key="1">
    <source>
        <dbReference type="EMBL" id="VDM55553.1"/>
    </source>
</evidence>
<dbReference type="AlphaFoldDB" id="A0A0R3PHZ0"/>
<organism evidence="3">
    <name type="scientific">Angiostrongylus costaricensis</name>
    <name type="common">Nematode worm</name>
    <dbReference type="NCBI Taxonomy" id="334426"/>
    <lineage>
        <taxon>Eukaryota</taxon>
        <taxon>Metazoa</taxon>
        <taxon>Ecdysozoa</taxon>
        <taxon>Nematoda</taxon>
        <taxon>Chromadorea</taxon>
        <taxon>Rhabditida</taxon>
        <taxon>Rhabditina</taxon>
        <taxon>Rhabditomorpha</taxon>
        <taxon>Strongyloidea</taxon>
        <taxon>Metastrongylidae</taxon>
        <taxon>Angiostrongylus</taxon>
    </lineage>
</organism>
<dbReference type="EMBL" id="UYYA01001666">
    <property type="protein sequence ID" value="VDM55553.1"/>
    <property type="molecule type" value="Genomic_DNA"/>
</dbReference>
<name>A0A0R3PHZ0_ANGCS</name>
<protein>
    <submittedName>
        <fullName evidence="1 3">Uncharacterized protein</fullName>
    </submittedName>
</protein>
<sequence length="101" mass="11151">MRKGDKKGLEERGTTVTDRYSKSLKNTCDTETSSVAIPKSFYSDTQKYGPVPVFKLEGIKVAHCYTPEIYANTGTGERWSGRFSQSVGLVDDFVLLALCSS</sequence>
<dbReference type="Proteomes" id="UP000267027">
    <property type="component" value="Unassembled WGS sequence"/>
</dbReference>
<keyword evidence="2" id="KW-1185">Reference proteome</keyword>
<dbReference type="WBParaSite" id="ACOC_0000396701-mRNA-1">
    <property type="protein sequence ID" value="ACOC_0000396701-mRNA-1"/>
    <property type="gene ID" value="ACOC_0000396701"/>
</dbReference>